<evidence type="ECO:0000313" key="6">
    <source>
        <dbReference type="EMBL" id="ASW42363.1"/>
    </source>
</evidence>
<proteinExistence type="predicted"/>
<dbReference type="InterPro" id="IPR058240">
    <property type="entry name" value="rSAM_sf"/>
</dbReference>
<evidence type="ECO:0000313" key="7">
    <source>
        <dbReference type="Proteomes" id="UP000264883"/>
    </source>
</evidence>
<evidence type="ECO:0000256" key="4">
    <source>
        <dbReference type="ARBA" id="ARBA00023014"/>
    </source>
</evidence>
<keyword evidence="2" id="KW-0479">Metal-binding</keyword>
<evidence type="ECO:0000259" key="5">
    <source>
        <dbReference type="PROSITE" id="PS51918"/>
    </source>
</evidence>
<dbReference type="SUPFAM" id="SSF102114">
    <property type="entry name" value="Radical SAM enzymes"/>
    <property type="match status" value="1"/>
</dbReference>
<dbReference type="PANTHER" id="PTHR11228:SF7">
    <property type="entry name" value="PQQA PEPTIDE CYCLASE"/>
    <property type="match status" value="1"/>
</dbReference>
<dbReference type="PANTHER" id="PTHR11228">
    <property type="entry name" value="RADICAL SAM DOMAIN PROTEIN"/>
    <property type="match status" value="1"/>
</dbReference>
<dbReference type="GO" id="GO:0051536">
    <property type="term" value="F:iron-sulfur cluster binding"/>
    <property type="evidence" value="ECO:0007669"/>
    <property type="project" value="UniProtKB-KW"/>
</dbReference>
<gene>
    <name evidence="6" type="ORF">BEN51_02335</name>
</gene>
<evidence type="ECO:0000256" key="3">
    <source>
        <dbReference type="ARBA" id="ARBA00023004"/>
    </source>
</evidence>
<feature type="domain" description="Radical SAM core" evidence="5">
    <location>
        <begin position="76"/>
        <end position="285"/>
    </location>
</feature>
<dbReference type="InterPro" id="IPR006638">
    <property type="entry name" value="Elp3/MiaA/NifB-like_rSAM"/>
</dbReference>
<accession>A0A343JA05</accession>
<evidence type="ECO:0000256" key="1">
    <source>
        <dbReference type="ARBA" id="ARBA00022691"/>
    </source>
</evidence>
<keyword evidence="7" id="KW-1185">Reference proteome</keyword>
<dbReference type="CDD" id="cd01335">
    <property type="entry name" value="Radical_SAM"/>
    <property type="match status" value="1"/>
</dbReference>
<reference evidence="6 7" key="1">
    <citation type="submission" date="2016-08" db="EMBL/GenBank/DDBJ databases">
        <title>Complete Genome Sequence Of The Indigo Reducing Clostridium isatidis DSM15098.</title>
        <authorList>
            <person name="Little G.T."/>
            <person name="Minton N.P."/>
        </authorList>
    </citation>
    <scope>NUCLEOTIDE SEQUENCE [LARGE SCALE GENOMIC DNA]</scope>
    <source>
        <strain evidence="6 7">DSM 15098</strain>
    </source>
</reference>
<dbReference type="GO" id="GO:0046872">
    <property type="term" value="F:metal ion binding"/>
    <property type="evidence" value="ECO:0007669"/>
    <property type="project" value="UniProtKB-KW"/>
</dbReference>
<dbReference type="SFLD" id="SFLDS00029">
    <property type="entry name" value="Radical_SAM"/>
    <property type="match status" value="1"/>
</dbReference>
<dbReference type="GO" id="GO:0006783">
    <property type="term" value="P:heme biosynthetic process"/>
    <property type="evidence" value="ECO:0007669"/>
    <property type="project" value="TreeGrafter"/>
</dbReference>
<evidence type="ECO:0000256" key="2">
    <source>
        <dbReference type="ARBA" id="ARBA00022723"/>
    </source>
</evidence>
<name>A0A343JA05_9CLOT</name>
<organism evidence="6 7">
    <name type="scientific">Clostridium isatidis</name>
    <dbReference type="NCBI Taxonomy" id="182773"/>
    <lineage>
        <taxon>Bacteria</taxon>
        <taxon>Bacillati</taxon>
        <taxon>Bacillota</taxon>
        <taxon>Clostridia</taxon>
        <taxon>Eubacteriales</taxon>
        <taxon>Clostridiaceae</taxon>
        <taxon>Clostridium</taxon>
    </lineage>
</organism>
<dbReference type="OrthoDB" id="7021155at2"/>
<dbReference type="RefSeq" id="WP_119864495.1">
    <property type="nucleotide sequence ID" value="NZ_CP016786.1"/>
</dbReference>
<dbReference type="PROSITE" id="PS51918">
    <property type="entry name" value="RADICAL_SAM"/>
    <property type="match status" value="1"/>
</dbReference>
<dbReference type="Proteomes" id="UP000264883">
    <property type="component" value="Chromosome"/>
</dbReference>
<dbReference type="Pfam" id="PF13186">
    <property type="entry name" value="SPASM"/>
    <property type="match status" value="1"/>
</dbReference>
<dbReference type="Pfam" id="PF04055">
    <property type="entry name" value="Radical_SAM"/>
    <property type="match status" value="1"/>
</dbReference>
<dbReference type="InterPro" id="IPR050377">
    <property type="entry name" value="Radical_SAM_PqqE_MftC-like"/>
</dbReference>
<dbReference type="KEGG" id="cia:BEN51_02335"/>
<dbReference type="SMART" id="SM00729">
    <property type="entry name" value="Elp3"/>
    <property type="match status" value="1"/>
</dbReference>
<dbReference type="SFLD" id="SFLDG01067">
    <property type="entry name" value="SPASM/twitch_domain_containing"/>
    <property type="match status" value="1"/>
</dbReference>
<dbReference type="Gene3D" id="3.20.20.70">
    <property type="entry name" value="Aldolase class I"/>
    <property type="match status" value="1"/>
</dbReference>
<dbReference type="InterPro" id="IPR007197">
    <property type="entry name" value="rSAM"/>
</dbReference>
<sequence length="405" mass="45972">MIKYISVNEEISNAMTKCNNIKTAERLVRFFQKQDEKYTYDTDKSKYYINSFFPTFPSKAWERMVNGISEISNYNKRVPLQADIVVTGRCHCKCWHCFRAKHNKNDLTLDKIKEVMESLNNLGTSVVGITGGEPMLREDILEIIKAIPNEMEGHLYTTGYGITEEFAKNLKNSNITRCIISLDHYDEEIVCNSRNNENAYSDATNAVKLLAKNNIYTAVTVCINENLSDPDKLEKYFDFVKDLGASEIRIVMQIPQGKLENKNVGRIYAQNIDMVKSFKRKYNKKENFPTIVNFCEIESSNYFGCNAGANYIAINNDGYVTPCVAVPLSFGSVYENKLENIYNKMGKYFLESSKVCYGISSSRIIASEKIDTSSSPLSLNTSKNIAKKCAMATGKGELFHYCKTV</sequence>
<keyword evidence="4" id="KW-0411">Iron-sulfur</keyword>
<dbReference type="InterPro" id="IPR013785">
    <property type="entry name" value="Aldolase_TIM"/>
</dbReference>
<keyword evidence="3" id="KW-0408">Iron</keyword>
<dbReference type="EMBL" id="CP016786">
    <property type="protein sequence ID" value="ASW42363.1"/>
    <property type="molecule type" value="Genomic_DNA"/>
</dbReference>
<dbReference type="SFLD" id="SFLDG01386">
    <property type="entry name" value="main_SPASM_domain-containing"/>
    <property type="match status" value="1"/>
</dbReference>
<dbReference type="GO" id="GO:0003824">
    <property type="term" value="F:catalytic activity"/>
    <property type="evidence" value="ECO:0007669"/>
    <property type="project" value="InterPro"/>
</dbReference>
<protein>
    <recommendedName>
        <fullName evidence="5">Radical SAM core domain-containing protein</fullName>
    </recommendedName>
</protein>
<keyword evidence="1" id="KW-0949">S-adenosyl-L-methionine</keyword>
<dbReference type="AlphaFoldDB" id="A0A343JA05"/>
<dbReference type="InterPro" id="IPR023885">
    <property type="entry name" value="4Fe4S-binding_SPASM_dom"/>
</dbReference>